<protein>
    <recommendedName>
        <fullName evidence="2">Sialate O-acetylesterase domain-containing protein</fullName>
    </recommendedName>
</protein>
<dbReference type="EMBL" id="BSOH01000027">
    <property type="protein sequence ID" value="GLR19119.1"/>
    <property type="molecule type" value="Genomic_DNA"/>
</dbReference>
<dbReference type="RefSeq" id="WP_235292232.1">
    <property type="nucleotide sequence ID" value="NZ_BSOH01000027.1"/>
</dbReference>
<name>A0AA37SST1_9BACT</name>
<dbReference type="Pfam" id="PF03629">
    <property type="entry name" value="SASA"/>
    <property type="match status" value="1"/>
</dbReference>
<dbReference type="PANTHER" id="PTHR31988">
    <property type="entry name" value="ESTERASE, PUTATIVE (DUF303)-RELATED"/>
    <property type="match status" value="1"/>
</dbReference>
<keyword evidence="4" id="KW-1185">Reference proteome</keyword>
<sequence>MNQKVLAFIALLLPIIGICQQTERDTIRLFYLGGQSNMDGFGLNAELPDSITSNLENVWIFHGNPAPDEDANGGLGLWTELQPGHGWEFSSNGDENKLSEYFGIELSFAKRLKEYYPNEKIAIIKYSRGGTSIDSVAAGRYGSWEPDYKGTKGINQYDHFLKTINMAMSVKDIDNDGIEDYLIQSGILWMQGESDAYREEVAFRYYGNLKRLMDLVRAALHRDDLPIVIGKISDSGNTKSGKTYRYSELVQYAQEKFARTEQNVTIVRSTQRYNYYDAWHYDSNGYIDLGQKFAEAIYNLNQK</sequence>
<dbReference type="Proteomes" id="UP001156666">
    <property type="component" value="Unassembled WGS sequence"/>
</dbReference>
<evidence type="ECO:0000256" key="1">
    <source>
        <dbReference type="ARBA" id="ARBA00022801"/>
    </source>
</evidence>
<feature type="domain" description="Sialate O-acetylesterase" evidence="2">
    <location>
        <begin position="28"/>
        <end position="298"/>
    </location>
</feature>
<dbReference type="Gene3D" id="3.40.50.1110">
    <property type="entry name" value="SGNH hydrolase"/>
    <property type="match status" value="1"/>
</dbReference>
<dbReference type="InterPro" id="IPR036514">
    <property type="entry name" value="SGNH_hydro_sf"/>
</dbReference>
<gene>
    <name evidence="3" type="ORF">GCM10007940_37350</name>
</gene>
<dbReference type="InterPro" id="IPR052940">
    <property type="entry name" value="Carb_Esterase_6"/>
</dbReference>
<dbReference type="AlphaFoldDB" id="A0AA37SST1"/>
<organism evidence="3 4">
    <name type="scientific">Portibacter lacus</name>
    <dbReference type="NCBI Taxonomy" id="1099794"/>
    <lineage>
        <taxon>Bacteria</taxon>
        <taxon>Pseudomonadati</taxon>
        <taxon>Bacteroidota</taxon>
        <taxon>Saprospiria</taxon>
        <taxon>Saprospirales</taxon>
        <taxon>Haliscomenobacteraceae</taxon>
        <taxon>Portibacter</taxon>
    </lineage>
</organism>
<reference evidence="3" key="2">
    <citation type="submission" date="2023-01" db="EMBL/GenBank/DDBJ databases">
        <title>Draft genome sequence of Portibacter lacus strain NBRC 108769.</title>
        <authorList>
            <person name="Sun Q."/>
            <person name="Mori K."/>
        </authorList>
    </citation>
    <scope>NUCLEOTIDE SEQUENCE</scope>
    <source>
        <strain evidence="3">NBRC 108769</strain>
    </source>
</reference>
<dbReference type="InterPro" id="IPR005181">
    <property type="entry name" value="SASA"/>
</dbReference>
<evidence type="ECO:0000259" key="2">
    <source>
        <dbReference type="Pfam" id="PF03629"/>
    </source>
</evidence>
<dbReference type="SUPFAM" id="SSF52266">
    <property type="entry name" value="SGNH hydrolase"/>
    <property type="match status" value="1"/>
</dbReference>
<dbReference type="PANTHER" id="PTHR31988:SF19">
    <property type="entry name" value="9-O-ACETYL-N-ACETYLNEURAMINIC ACID DEACETYLASE-RELATED"/>
    <property type="match status" value="1"/>
</dbReference>
<keyword evidence="1" id="KW-0378">Hydrolase</keyword>
<evidence type="ECO:0000313" key="4">
    <source>
        <dbReference type="Proteomes" id="UP001156666"/>
    </source>
</evidence>
<accession>A0AA37SST1</accession>
<evidence type="ECO:0000313" key="3">
    <source>
        <dbReference type="EMBL" id="GLR19119.1"/>
    </source>
</evidence>
<comment type="caution">
    <text evidence="3">The sequence shown here is derived from an EMBL/GenBank/DDBJ whole genome shotgun (WGS) entry which is preliminary data.</text>
</comment>
<proteinExistence type="predicted"/>
<reference evidence="3" key="1">
    <citation type="journal article" date="2014" name="Int. J. Syst. Evol. Microbiol.">
        <title>Complete genome sequence of Corynebacterium casei LMG S-19264T (=DSM 44701T), isolated from a smear-ripened cheese.</title>
        <authorList>
            <consortium name="US DOE Joint Genome Institute (JGI-PGF)"/>
            <person name="Walter F."/>
            <person name="Albersmeier A."/>
            <person name="Kalinowski J."/>
            <person name="Ruckert C."/>
        </authorList>
    </citation>
    <scope>NUCLEOTIDE SEQUENCE</scope>
    <source>
        <strain evidence="3">NBRC 108769</strain>
    </source>
</reference>
<dbReference type="GO" id="GO:0016788">
    <property type="term" value="F:hydrolase activity, acting on ester bonds"/>
    <property type="evidence" value="ECO:0007669"/>
    <property type="project" value="UniProtKB-ARBA"/>
</dbReference>